<dbReference type="InterPro" id="IPR041113">
    <property type="entry name" value="Heliorhodopsin"/>
</dbReference>
<evidence type="ECO:0000256" key="1">
    <source>
        <dbReference type="SAM" id="Phobius"/>
    </source>
</evidence>
<dbReference type="EMBL" id="AP017315">
    <property type="protein sequence ID" value="BAU31764.1"/>
    <property type="molecule type" value="Genomic_DNA"/>
</dbReference>
<keyword evidence="1" id="KW-0812">Transmembrane</keyword>
<dbReference type="Proteomes" id="UP000218965">
    <property type="component" value="Chromosome"/>
</dbReference>
<dbReference type="RefSeq" id="WP_161494070.1">
    <property type="nucleotide sequence ID" value="NZ_AP017315.1"/>
</dbReference>
<keyword evidence="1" id="KW-0472">Membrane</keyword>
<sequence>MAPSLSPRLLLAFAAPTEQGSFLLARASRSAPERTVDQKIGRLRIYNVVAGSLHLVQAIGFAIVLTMLSTQVTFAVTADYLAGPPGFPIPPERVELFDVNVGIGVVAFLALSAFFHFLISSPVFYGRYKAGLLQNRNYFRWVEYSLSSSIMIWLILQINGVTDVGALAAVFAANAAMILFGALQEKYEQPGSGGMLPFIFGSMVGLVPWIIVVVYFARAGSQSDAETPAFVIGIVISLFLFFNTFAVNQWLQYKQVGKWKDYLVGERAYITLSLVAKTALAWQVFSGAIIPVLTEG</sequence>
<evidence type="ECO:0000313" key="2">
    <source>
        <dbReference type="EMBL" id="BAU31764.1"/>
    </source>
</evidence>
<feature type="transmembrane region" description="Helical" evidence="1">
    <location>
        <begin position="195"/>
        <end position="217"/>
    </location>
</feature>
<feature type="transmembrane region" description="Helical" evidence="1">
    <location>
        <begin position="138"/>
        <end position="158"/>
    </location>
</feature>
<name>A0A0U5B7D0_9MICO</name>
<feature type="transmembrane region" description="Helical" evidence="1">
    <location>
        <begin position="45"/>
        <end position="68"/>
    </location>
</feature>
<dbReference type="KEGG" id="malk:MalAC0309_0898"/>
<feature type="transmembrane region" description="Helical" evidence="1">
    <location>
        <begin position="268"/>
        <end position="293"/>
    </location>
</feature>
<organism evidence="2 3">
    <name type="scientific">Microcella alkaliphila</name>
    <dbReference type="NCBI Taxonomy" id="279828"/>
    <lineage>
        <taxon>Bacteria</taxon>
        <taxon>Bacillati</taxon>
        <taxon>Actinomycetota</taxon>
        <taxon>Actinomycetes</taxon>
        <taxon>Micrococcales</taxon>
        <taxon>Microbacteriaceae</taxon>
        <taxon>Microcella</taxon>
    </lineage>
</organism>
<feature type="transmembrane region" description="Helical" evidence="1">
    <location>
        <begin position="229"/>
        <end position="247"/>
    </location>
</feature>
<reference evidence="2 3" key="2">
    <citation type="submission" date="2016-01" db="EMBL/GenBank/DDBJ databases">
        <title>Microcella alkaliphila JAM AC0309 whole genome shotgun sequence.</title>
        <authorList>
            <person name="Kurata A."/>
            <person name="Hirose Y."/>
            <person name="Kishimoto N."/>
            <person name="Kobayashi T."/>
        </authorList>
    </citation>
    <scope>NUCLEOTIDE SEQUENCE [LARGE SCALE GENOMIC DNA]</scope>
    <source>
        <strain evidence="2 3">JAM AC0309</strain>
    </source>
</reference>
<dbReference type="AlphaFoldDB" id="A0A0U5B7D0"/>
<evidence type="ECO:0000313" key="3">
    <source>
        <dbReference type="Proteomes" id="UP000218965"/>
    </source>
</evidence>
<keyword evidence="1" id="KW-1133">Transmembrane helix</keyword>
<proteinExistence type="predicted"/>
<dbReference type="NCBIfam" id="NF038020">
    <property type="entry name" value="HeR"/>
    <property type="match status" value="1"/>
</dbReference>
<dbReference type="Pfam" id="PF18761">
    <property type="entry name" value="Heliorhodopsin"/>
    <property type="match status" value="1"/>
</dbReference>
<gene>
    <name evidence="2" type="ORF">MalAC0309_0898</name>
</gene>
<evidence type="ECO:0008006" key="4">
    <source>
        <dbReference type="Google" id="ProtNLM"/>
    </source>
</evidence>
<reference evidence="3" key="1">
    <citation type="submission" date="2015-12" db="EMBL/GenBank/DDBJ databases">
        <authorList>
            <person name="Shamseldin A."/>
            <person name="Moawad H."/>
            <person name="Abd El-Rahim W.M."/>
            <person name="Sadowsky M.J."/>
        </authorList>
    </citation>
    <scope>NUCLEOTIDE SEQUENCE [LARGE SCALE GENOMIC DNA]</scope>
    <source>
        <strain evidence="3">JAM AC0309</strain>
    </source>
</reference>
<accession>A0A0U5B7D0</accession>
<dbReference type="Gene3D" id="1.20.1070.10">
    <property type="entry name" value="Rhodopsin 7-helix transmembrane proteins"/>
    <property type="match status" value="1"/>
</dbReference>
<feature type="transmembrane region" description="Helical" evidence="1">
    <location>
        <begin position="164"/>
        <end position="183"/>
    </location>
</feature>
<feature type="transmembrane region" description="Helical" evidence="1">
    <location>
        <begin position="101"/>
        <end position="126"/>
    </location>
</feature>
<protein>
    <recommendedName>
        <fullName evidence="4">Heliorhodopsin</fullName>
    </recommendedName>
</protein>